<evidence type="ECO:0008006" key="5">
    <source>
        <dbReference type="Google" id="ProtNLM"/>
    </source>
</evidence>
<evidence type="ECO:0000313" key="4">
    <source>
        <dbReference type="Proteomes" id="UP000293347"/>
    </source>
</evidence>
<reference evidence="3 4" key="1">
    <citation type="submission" date="2019-02" db="EMBL/GenBank/DDBJ databases">
        <title>Pedobacter sp. RP-1-14 sp. nov., isolated from Arctic soil.</title>
        <authorList>
            <person name="Dahal R.H."/>
        </authorList>
    </citation>
    <scope>NUCLEOTIDE SEQUENCE [LARGE SCALE GENOMIC DNA]</scope>
    <source>
        <strain evidence="3 4">RP-1-14</strain>
    </source>
</reference>
<feature type="signal peptide" evidence="2">
    <location>
        <begin position="1"/>
        <end position="24"/>
    </location>
</feature>
<protein>
    <recommendedName>
        <fullName evidence="5">Oxygen tolerance protein BatD</fullName>
    </recommendedName>
</protein>
<keyword evidence="1" id="KW-0472">Membrane</keyword>
<keyword evidence="2" id="KW-0732">Signal</keyword>
<gene>
    <name evidence="3" type="ORF">EZ437_09595</name>
</gene>
<evidence type="ECO:0000256" key="2">
    <source>
        <dbReference type="SAM" id="SignalP"/>
    </source>
</evidence>
<feature type="chain" id="PRO_5020798619" description="Oxygen tolerance protein BatD" evidence="2">
    <location>
        <begin position="25"/>
        <end position="324"/>
    </location>
</feature>
<name>A0A4V2ML75_9SPHI</name>
<dbReference type="OrthoDB" id="9807384at2"/>
<proteinExistence type="predicted"/>
<comment type="caution">
    <text evidence="3">The sequence shown here is derived from an EMBL/GenBank/DDBJ whole genome shotgun (WGS) entry which is preliminary data.</text>
</comment>
<accession>A0A4V2ML75</accession>
<evidence type="ECO:0000256" key="1">
    <source>
        <dbReference type="SAM" id="Phobius"/>
    </source>
</evidence>
<feature type="transmembrane region" description="Helical" evidence="1">
    <location>
        <begin position="162"/>
        <end position="182"/>
    </location>
</feature>
<keyword evidence="1" id="KW-1133">Transmembrane helix</keyword>
<dbReference type="RefSeq" id="WP_131595705.1">
    <property type="nucleotide sequence ID" value="NZ_SJSL01000002.1"/>
</dbReference>
<dbReference type="EMBL" id="SJSL01000002">
    <property type="protein sequence ID" value="TCD01017.1"/>
    <property type="molecule type" value="Genomic_DNA"/>
</dbReference>
<dbReference type="Proteomes" id="UP000293347">
    <property type="component" value="Unassembled WGS sequence"/>
</dbReference>
<keyword evidence="1" id="KW-0812">Transmembrane</keyword>
<dbReference type="AlphaFoldDB" id="A0A4V2ML75"/>
<evidence type="ECO:0000313" key="3">
    <source>
        <dbReference type="EMBL" id="TCD01017.1"/>
    </source>
</evidence>
<organism evidence="3 4">
    <name type="scientific">Pedobacter psychroterrae</name>
    <dbReference type="NCBI Taxonomy" id="2530453"/>
    <lineage>
        <taxon>Bacteria</taxon>
        <taxon>Pseudomonadati</taxon>
        <taxon>Bacteroidota</taxon>
        <taxon>Sphingobacteriia</taxon>
        <taxon>Sphingobacteriales</taxon>
        <taxon>Sphingobacteriaceae</taxon>
        <taxon>Pedobacter</taxon>
    </lineage>
</organism>
<keyword evidence="4" id="KW-1185">Reference proteome</keyword>
<sequence length="324" mass="36744">MRKYLNFSYCLLLALLCFAYQSRAQDIKVSAKLDKTTIALGDQTILRLSVVSPLKMLVTFPVLADTLSSKVQLVETGKIDTLVDQNNPSVHTLNRQYTITSFEAGLHMIPALAFETKDGKLTTEALPLEVNAVKVDTTKAIYDIKQPLTVSYSFMDWLKDNWYWVLSGIAALLLLAGLAYYLKKRKIITPEVQRAKEPEVPLHVSTVNRLNALREKKLWQMDLVKEYYVELSDILREYLEKRYGVKALEQTSDEIFASTRQLEIGEQSRNQLRQILIIADLVKFAKGIPQSSDNEQSMENAVSFVMATKEAARVTDNKANDELV</sequence>